<gene>
    <name evidence="6" type="ORF">DW957_02765</name>
    <name evidence="5" type="ORF">DWV67_07565</name>
    <name evidence="4" type="ORF">DWX78_03125</name>
    <name evidence="3" type="ORF">DXD10_10495</name>
    <name evidence="2" type="ORF">DXD84_03200</name>
</gene>
<evidence type="ECO:0000313" key="3">
    <source>
        <dbReference type="EMBL" id="RGK46910.1"/>
    </source>
</evidence>
<feature type="compositionally biased region" description="Basic and acidic residues" evidence="1">
    <location>
        <begin position="153"/>
        <end position="163"/>
    </location>
</feature>
<dbReference type="EMBL" id="QSEW01000002">
    <property type="protein sequence ID" value="RHA01723.1"/>
    <property type="molecule type" value="Genomic_DNA"/>
</dbReference>
<feature type="region of interest" description="Disordered" evidence="1">
    <location>
        <begin position="153"/>
        <end position="229"/>
    </location>
</feature>
<evidence type="ECO:0000313" key="6">
    <source>
        <dbReference type="EMBL" id="RHA01723.1"/>
    </source>
</evidence>
<dbReference type="EMBL" id="QRVU01000010">
    <property type="protein sequence ID" value="RGS72417.1"/>
    <property type="molecule type" value="Genomic_DNA"/>
</dbReference>
<dbReference type="Proteomes" id="UP000260664">
    <property type="component" value="Unassembled WGS sequence"/>
</dbReference>
<evidence type="ECO:0000313" key="4">
    <source>
        <dbReference type="EMBL" id="RGS72417.1"/>
    </source>
</evidence>
<evidence type="ECO:0000313" key="7">
    <source>
        <dbReference type="Proteomes" id="UP000260664"/>
    </source>
</evidence>
<evidence type="ECO:0000256" key="1">
    <source>
        <dbReference type="SAM" id="MobiDB-lite"/>
    </source>
</evidence>
<feature type="compositionally biased region" description="Acidic residues" evidence="1">
    <location>
        <begin position="164"/>
        <end position="185"/>
    </location>
</feature>
<dbReference type="AlphaFoldDB" id="A0A3E4F8G2"/>
<evidence type="ECO:0000313" key="11">
    <source>
        <dbReference type="Proteomes" id="UP000285981"/>
    </source>
</evidence>
<name>A0A3E4F8G2_9FIRM</name>
<protein>
    <submittedName>
        <fullName evidence="2">Uncharacterized protein</fullName>
    </submittedName>
</protein>
<comment type="caution">
    <text evidence="2">The sequence shown here is derived from an EMBL/GenBank/DDBJ whole genome shotgun (WGS) entry which is preliminary data.</text>
</comment>
<dbReference type="Proteomes" id="UP000285981">
    <property type="component" value="Unassembled WGS sequence"/>
</dbReference>
<dbReference type="EMBL" id="QSAJ01000015">
    <property type="protein sequence ID" value="RGW53800.1"/>
    <property type="molecule type" value="Genomic_DNA"/>
</dbReference>
<dbReference type="EMBL" id="QSQQ01000013">
    <property type="protein sequence ID" value="RGK46910.1"/>
    <property type="molecule type" value="Genomic_DNA"/>
</dbReference>
<feature type="compositionally biased region" description="Basic and acidic residues" evidence="1">
    <location>
        <begin position="186"/>
        <end position="229"/>
    </location>
</feature>
<dbReference type="Proteomes" id="UP000261208">
    <property type="component" value="Unassembled WGS sequence"/>
</dbReference>
<evidence type="ECO:0000313" key="9">
    <source>
        <dbReference type="Proteomes" id="UP000266376"/>
    </source>
</evidence>
<accession>A0A3E4F8G2</accession>
<proteinExistence type="predicted"/>
<evidence type="ECO:0000313" key="5">
    <source>
        <dbReference type="EMBL" id="RGW53800.1"/>
    </source>
</evidence>
<sequence>MKRFIRYLYEYEGNQKKRNVGFVKVEQDGKETTISVHGKGLCGKSNENISCYLIKLDSETGNILFVPAGEIQIGMISCGGCFCYTEELIRAGYGKTEQSVGQTCEKKDDICGLGLGDPKEAFYVALWNEEMYGDLDIARAKVFQEFDSDKTAGESKSIKSIDEKEAEVETQFGDDEETENLEEEQPEKKEQETVEESSEKKEQETVEELPEKKEQEIVEESSEKKDLKKDDRDIDLQNFRRQIMKIQRGEISILPRCEWKLANNNFLLHGYYNYRHLVLIDEGNQLKLGVPGIYHEREARAAATFGFPEFIAEADVNVTLEPQERNENQQFGYWCRQVRRPPR</sequence>
<dbReference type="EMBL" id="QSOI01000003">
    <property type="protein sequence ID" value="RGI85719.1"/>
    <property type="molecule type" value="Genomic_DNA"/>
</dbReference>
<evidence type="ECO:0000313" key="8">
    <source>
        <dbReference type="Proteomes" id="UP000261208"/>
    </source>
</evidence>
<evidence type="ECO:0000313" key="10">
    <source>
        <dbReference type="Proteomes" id="UP000284962"/>
    </source>
</evidence>
<dbReference type="Proteomes" id="UP000284962">
    <property type="component" value="Unassembled WGS sequence"/>
</dbReference>
<organism evidence="2 7">
    <name type="scientific">Dorea formicigenerans</name>
    <dbReference type="NCBI Taxonomy" id="39486"/>
    <lineage>
        <taxon>Bacteria</taxon>
        <taxon>Bacillati</taxon>
        <taxon>Bacillota</taxon>
        <taxon>Clostridia</taxon>
        <taxon>Lachnospirales</taxon>
        <taxon>Lachnospiraceae</taxon>
        <taxon>Dorea</taxon>
    </lineage>
</organism>
<dbReference type="RefSeq" id="WP_117494435.1">
    <property type="nucleotide sequence ID" value="NZ_JAAIOE010000005.1"/>
</dbReference>
<reference evidence="7 8" key="1">
    <citation type="submission" date="2018-08" db="EMBL/GenBank/DDBJ databases">
        <title>A genome reference for cultivated species of the human gut microbiota.</title>
        <authorList>
            <person name="Zou Y."/>
            <person name="Xue W."/>
            <person name="Luo G."/>
        </authorList>
    </citation>
    <scope>NUCLEOTIDE SEQUENCE [LARGE SCALE GENOMIC DNA]</scope>
    <source>
        <strain evidence="5 9">AF12-11</strain>
        <strain evidence="4 11">AF21-25</strain>
        <strain evidence="6 10">AM46-16</strain>
        <strain evidence="3 8">TF11-11</strain>
        <strain evidence="2 7">TM09-19AC</strain>
    </source>
</reference>
<dbReference type="Proteomes" id="UP000266376">
    <property type="component" value="Unassembled WGS sequence"/>
</dbReference>
<evidence type="ECO:0000313" key="2">
    <source>
        <dbReference type="EMBL" id="RGI85719.1"/>
    </source>
</evidence>